<dbReference type="Proteomes" id="UP000885320">
    <property type="component" value="Unassembled WGS sequence"/>
</dbReference>
<dbReference type="EMBL" id="RMUA01000006">
    <property type="protein sequence ID" value="MFK68872.1"/>
    <property type="molecule type" value="Genomic_DNA"/>
</dbReference>
<reference evidence="1" key="1">
    <citation type="submission" date="2018-11" db="EMBL/GenBank/DDBJ databases">
        <authorList>
            <consortium name="PulseNet: The National Subtyping Network for Foodborne Disease Surveillance"/>
            <person name="Tarr C.L."/>
            <person name="Trees E."/>
            <person name="Katz L.S."/>
            <person name="Carleton-Romer H.A."/>
            <person name="Stroika S."/>
            <person name="Kucerova Z."/>
            <person name="Roache K.F."/>
            <person name="Sabol A.L."/>
            <person name="Besser J."/>
            <person name="Gerner-Smidt P."/>
        </authorList>
    </citation>
    <scope>NUCLEOTIDE SEQUENCE [LARGE SCALE GENOMIC DNA]</scope>
    <source>
        <strain evidence="1">PNUSAS057377</strain>
    </source>
</reference>
<organism evidence="1">
    <name type="scientific">Salmonella enterica</name>
    <name type="common">Salmonella choleraesuis</name>
    <dbReference type="NCBI Taxonomy" id="28901"/>
    <lineage>
        <taxon>Bacteria</taxon>
        <taxon>Pseudomonadati</taxon>
        <taxon>Pseudomonadota</taxon>
        <taxon>Gammaproteobacteria</taxon>
        <taxon>Enterobacterales</taxon>
        <taxon>Enterobacteriaceae</taxon>
        <taxon>Salmonella</taxon>
    </lineage>
</organism>
<accession>A0A3J4ME76</accession>
<evidence type="ECO:0000313" key="1">
    <source>
        <dbReference type="EMBL" id="MFK68872.1"/>
    </source>
</evidence>
<protein>
    <submittedName>
        <fullName evidence="1">Uncharacterized protein</fullName>
    </submittedName>
</protein>
<proteinExistence type="predicted"/>
<gene>
    <name evidence="1" type="ORF">EEN95_05805</name>
</gene>
<name>A0A3J4ME76_SALER</name>
<dbReference type="AlphaFoldDB" id="A0A3J4ME76"/>
<comment type="caution">
    <text evidence="1">The sequence shown here is derived from an EMBL/GenBank/DDBJ whole genome shotgun (WGS) entry which is preliminary data.</text>
</comment>
<sequence>MPLFSTIYRSIPIPITSYSLIAVVEMGLQRQGVDRHSMVKNHSFFVDKTYSLRIIAIFSRLRRRLFL</sequence>